<dbReference type="InterPro" id="IPR050188">
    <property type="entry name" value="RluA_PseudoU_synthase"/>
</dbReference>
<feature type="domain" description="RNA-binding S4" evidence="6">
    <location>
        <begin position="14"/>
        <end position="78"/>
    </location>
</feature>
<dbReference type="InterPro" id="IPR006145">
    <property type="entry name" value="PsdUridine_synth_RsuA/RluA"/>
</dbReference>
<proteinExistence type="inferred from homology"/>
<dbReference type="SMART" id="SM00363">
    <property type="entry name" value="S4"/>
    <property type="match status" value="1"/>
</dbReference>
<dbReference type="PANTHER" id="PTHR21600">
    <property type="entry name" value="MITOCHONDRIAL RNA PSEUDOURIDINE SYNTHASE"/>
    <property type="match status" value="1"/>
</dbReference>
<dbReference type="NCBIfam" id="TIGR00005">
    <property type="entry name" value="rluA_subfam"/>
    <property type="match status" value="1"/>
</dbReference>
<comment type="similarity">
    <text evidence="2 5">Belongs to the pseudouridine synthase RluA family.</text>
</comment>
<dbReference type="SUPFAM" id="SSF55120">
    <property type="entry name" value="Pseudouridine synthase"/>
    <property type="match status" value="1"/>
</dbReference>
<dbReference type="EC" id="5.4.99.-" evidence="5"/>
<organism evidence="7 8">
    <name type="scientific">Virgibacillus byunsanensis</name>
    <dbReference type="NCBI Taxonomy" id="570945"/>
    <lineage>
        <taxon>Bacteria</taxon>
        <taxon>Bacillati</taxon>
        <taxon>Bacillota</taxon>
        <taxon>Bacilli</taxon>
        <taxon>Bacillales</taxon>
        <taxon>Bacillaceae</taxon>
        <taxon>Virgibacillus</taxon>
    </lineage>
</organism>
<dbReference type="InterPro" id="IPR002942">
    <property type="entry name" value="S4_RNA-bd"/>
</dbReference>
<dbReference type="InterPro" id="IPR006224">
    <property type="entry name" value="PsdUridine_synth_RluA-like_CS"/>
</dbReference>
<comment type="catalytic activity">
    <reaction evidence="1 5">
        <text>a uridine in RNA = a pseudouridine in RNA</text>
        <dbReference type="Rhea" id="RHEA:48348"/>
        <dbReference type="Rhea" id="RHEA-COMP:12068"/>
        <dbReference type="Rhea" id="RHEA-COMP:12069"/>
        <dbReference type="ChEBI" id="CHEBI:65314"/>
        <dbReference type="ChEBI" id="CHEBI:65315"/>
    </reaction>
</comment>
<name>A0ABW3LJF1_9BACI</name>
<dbReference type="CDD" id="cd02869">
    <property type="entry name" value="PseudoU_synth_RluA_like"/>
    <property type="match status" value="1"/>
</dbReference>
<dbReference type="Pfam" id="PF01479">
    <property type="entry name" value="S4"/>
    <property type="match status" value="1"/>
</dbReference>
<comment type="caution">
    <text evidence="7">The sequence shown here is derived from an EMBL/GenBank/DDBJ whole genome shotgun (WGS) entry which is preliminary data.</text>
</comment>
<dbReference type="Pfam" id="PF00849">
    <property type="entry name" value="PseudoU_synth_2"/>
    <property type="match status" value="1"/>
</dbReference>
<sequence length="302" mass="34360">MTHEHIVTTDENKKRIDKLLSEINPEASRSQIQTWITKEHVFVNDELVKANYKCHTDDKITWSIPEVEPLKIEAENIPLSIIYEDSDVIVVNKPRGMVVHPSAGHRSGSLVNALLYHCNDLSGINGVERPGIVHRIDKDTSGLLVVAKNDSAHTNLAEQLSSKEIERKYIAIVHGEISHETGMIDAPIGRDPKDRQKMGIVDDGKPAITHFYVISRYDDYTHVECQLETGRTHQIRVHMRYIGHPLVGDPKYGPRKTMDINGQALHAKVLGFTHPRTKEWVHFEVEPPTYFNEVLTTIEKMY</sequence>
<dbReference type="InterPro" id="IPR020103">
    <property type="entry name" value="PsdUridine_synth_cat_dom_sf"/>
</dbReference>
<dbReference type="InterPro" id="IPR006225">
    <property type="entry name" value="PsdUridine_synth_RluC/D"/>
</dbReference>
<evidence type="ECO:0000256" key="1">
    <source>
        <dbReference type="ARBA" id="ARBA00000073"/>
    </source>
</evidence>
<gene>
    <name evidence="7" type="ORF">ACFQ3N_06510</name>
</gene>
<evidence type="ECO:0000313" key="8">
    <source>
        <dbReference type="Proteomes" id="UP001597040"/>
    </source>
</evidence>
<dbReference type="PROSITE" id="PS50889">
    <property type="entry name" value="S4"/>
    <property type="match status" value="1"/>
</dbReference>
<evidence type="ECO:0000256" key="5">
    <source>
        <dbReference type="RuleBase" id="RU362028"/>
    </source>
</evidence>
<evidence type="ECO:0000256" key="3">
    <source>
        <dbReference type="ARBA" id="ARBA00023235"/>
    </source>
</evidence>
<keyword evidence="8" id="KW-1185">Reference proteome</keyword>
<dbReference type="PANTHER" id="PTHR21600:SF44">
    <property type="entry name" value="RIBOSOMAL LARGE SUBUNIT PSEUDOURIDINE SYNTHASE D"/>
    <property type="match status" value="1"/>
</dbReference>
<keyword evidence="3 5" id="KW-0413">Isomerase</keyword>
<dbReference type="Gene3D" id="3.30.2350.10">
    <property type="entry name" value="Pseudouridine synthase"/>
    <property type="match status" value="1"/>
</dbReference>
<dbReference type="PROSITE" id="PS01129">
    <property type="entry name" value="PSI_RLU"/>
    <property type="match status" value="1"/>
</dbReference>
<evidence type="ECO:0000313" key="7">
    <source>
        <dbReference type="EMBL" id="MFD1038060.1"/>
    </source>
</evidence>
<dbReference type="InterPro" id="IPR036986">
    <property type="entry name" value="S4_RNA-bd_sf"/>
</dbReference>
<dbReference type="EMBL" id="JBHTKJ010000012">
    <property type="protein sequence ID" value="MFD1038060.1"/>
    <property type="molecule type" value="Genomic_DNA"/>
</dbReference>
<dbReference type="SUPFAM" id="SSF55174">
    <property type="entry name" value="Alpha-L RNA-binding motif"/>
    <property type="match status" value="1"/>
</dbReference>
<evidence type="ECO:0000256" key="2">
    <source>
        <dbReference type="ARBA" id="ARBA00010876"/>
    </source>
</evidence>
<evidence type="ECO:0000259" key="6">
    <source>
        <dbReference type="SMART" id="SM00363"/>
    </source>
</evidence>
<dbReference type="Proteomes" id="UP001597040">
    <property type="component" value="Unassembled WGS sequence"/>
</dbReference>
<dbReference type="CDD" id="cd00165">
    <property type="entry name" value="S4"/>
    <property type="match status" value="1"/>
</dbReference>
<accession>A0ABW3LJF1</accession>
<dbReference type="RefSeq" id="WP_390360675.1">
    <property type="nucleotide sequence ID" value="NZ_JBHTKJ010000012.1"/>
</dbReference>
<evidence type="ECO:0000256" key="4">
    <source>
        <dbReference type="PROSITE-ProRule" id="PRU00182"/>
    </source>
</evidence>
<keyword evidence="4" id="KW-0694">RNA-binding</keyword>
<comment type="function">
    <text evidence="5">Responsible for synthesis of pseudouridine from uracil.</text>
</comment>
<dbReference type="Gene3D" id="3.10.290.10">
    <property type="entry name" value="RNA-binding S4 domain"/>
    <property type="match status" value="1"/>
</dbReference>
<reference evidence="8" key="1">
    <citation type="journal article" date="2019" name="Int. J. Syst. Evol. Microbiol.">
        <title>The Global Catalogue of Microorganisms (GCM) 10K type strain sequencing project: providing services to taxonomists for standard genome sequencing and annotation.</title>
        <authorList>
            <consortium name="The Broad Institute Genomics Platform"/>
            <consortium name="The Broad Institute Genome Sequencing Center for Infectious Disease"/>
            <person name="Wu L."/>
            <person name="Ma J."/>
        </authorList>
    </citation>
    <scope>NUCLEOTIDE SEQUENCE [LARGE SCALE GENOMIC DNA]</scope>
    <source>
        <strain evidence="8">CCUG 56754</strain>
    </source>
</reference>
<protein>
    <recommendedName>
        <fullName evidence="5">Pseudouridine synthase</fullName>
        <ecNumber evidence="5">5.4.99.-</ecNumber>
    </recommendedName>
</protein>